<gene>
    <name evidence="1" type="ORF">BC6307_19050</name>
</gene>
<sequence length="182" mass="20970">MRIGNEETYPDCPIITRTVELGGLTKQQLIRRLQEYSILLNEYGERLLTDEKFMTSETKYSLRTIELTVAYLGFPEGATTPQIYKKASELGLELCPLELGPYLRLEYLDQPEGDSGTSLQQHQAPTGSMTIATEILTEDDNFPKGFYLRRINDELWLRGYIADDLHIWNPNDHFVFCLTKKL</sequence>
<accession>A0A223KUN0</accession>
<evidence type="ECO:0000313" key="1">
    <source>
        <dbReference type="EMBL" id="AST93209.1"/>
    </source>
</evidence>
<dbReference type="STRING" id="1314751.GCA_001591425_03023"/>
<keyword evidence="1" id="KW-0547">Nucleotide-binding</keyword>
<keyword evidence="1" id="KW-0347">Helicase</keyword>
<protein>
    <submittedName>
        <fullName evidence="1">Helicase</fullName>
    </submittedName>
</protein>
<evidence type="ECO:0000313" key="2">
    <source>
        <dbReference type="Proteomes" id="UP000215224"/>
    </source>
</evidence>
<keyword evidence="1" id="KW-0378">Hydrolase</keyword>
<dbReference type="Proteomes" id="UP000215224">
    <property type="component" value="Chromosome"/>
</dbReference>
<dbReference type="AlphaFoldDB" id="A0A223KUN0"/>
<proteinExistence type="predicted"/>
<name>A0A223KUN0_9BACI</name>
<keyword evidence="1" id="KW-0067">ATP-binding</keyword>
<dbReference type="GO" id="GO:0004386">
    <property type="term" value="F:helicase activity"/>
    <property type="evidence" value="ECO:0007669"/>
    <property type="project" value="UniProtKB-KW"/>
</dbReference>
<dbReference type="EMBL" id="CP018866">
    <property type="protein sequence ID" value="AST93209.1"/>
    <property type="molecule type" value="Genomic_DNA"/>
</dbReference>
<reference evidence="1 2" key="1">
    <citation type="submission" date="2016-12" db="EMBL/GenBank/DDBJ databases">
        <title>The whole genome sequencing and assembly of Bacillus cohnii DSM 6307T strain.</title>
        <authorList>
            <person name="Lee Y.-J."/>
            <person name="Yi H."/>
            <person name="Bahn Y.-S."/>
            <person name="Kim J.F."/>
            <person name="Lee D.-W."/>
        </authorList>
    </citation>
    <scope>NUCLEOTIDE SEQUENCE [LARGE SCALE GENOMIC DNA]</scope>
    <source>
        <strain evidence="1 2">DSM 6307</strain>
    </source>
</reference>
<dbReference type="RefSeq" id="WP_066417869.1">
    <property type="nucleotide sequence ID" value="NZ_CP018866.1"/>
</dbReference>
<keyword evidence="2" id="KW-1185">Reference proteome</keyword>
<organism evidence="1 2">
    <name type="scientific">Sutcliffiella cohnii</name>
    <dbReference type="NCBI Taxonomy" id="33932"/>
    <lineage>
        <taxon>Bacteria</taxon>
        <taxon>Bacillati</taxon>
        <taxon>Bacillota</taxon>
        <taxon>Bacilli</taxon>
        <taxon>Bacillales</taxon>
        <taxon>Bacillaceae</taxon>
        <taxon>Sutcliffiella</taxon>
    </lineage>
</organism>
<dbReference type="KEGG" id="bcoh:BC6307_19050"/>